<dbReference type="InterPro" id="IPR037035">
    <property type="entry name" value="GK-like_C_sf"/>
</dbReference>
<feature type="non-terminal residue" evidence="2">
    <location>
        <position position="1"/>
    </location>
</feature>
<dbReference type="Gene3D" id="3.40.1480.10">
    <property type="entry name" value="MOFRL domain"/>
    <property type="match status" value="1"/>
</dbReference>
<name>A0A2J0N5Z1_9BACT</name>
<dbReference type="Pfam" id="PF05161">
    <property type="entry name" value="MOFRL"/>
    <property type="match status" value="1"/>
</dbReference>
<gene>
    <name evidence="2" type="ORF">CO033_02910</name>
</gene>
<evidence type="ECO:0000259" key="1">
    <source>
        <dbReference type="Pfam" id="PF05161"/>
    </source>
</evidence>
<accession>A0A2J0N5Z1</accession>
<organism evidence="2 3">
    <name type="scientific">Candidatus Nomurabacteria bacterium CG_4_9_14_0_2_um_filter_32_10</name>
    <dbReference type="NCBI Taxonomy" id="1974729"/>
    <lineage>
        <taxon>Bacteria</taxon>
        <taxon>Candidatus Nomuraibacteriota</taxon>
    </lineage>
</organism>
<dbReference type="InterPro" id="IPR007835">
    <property type="entry name" value="MOFRL"/>
</dbReference>
<feature type="domain" description="MOFRL" evidence="1">
    <location>
        <begin position="1"/>
        <end position="49"/>
    </location>
</feature>
<evidence type="ECO:0000313" key="3">
    <source>
        <dbReference type="Proteomes" id="UP000231300"/>
    </source>
</evidence>
<dbReference type="EMBL" id="PFRK01000047">
    <property type="protein sequence ID" value="PJC49195.1"/>
    <property type="molecule type" value="Genomic_DNA"/>
</dbReference>
<dbReference type="Proteomes" id="UP000231300">
    <property type="component" value="Unassembled WGS sequence"/>
</dbReference>
<sequence>AIVDKSTIGKIEKLDLDVNDYLDRFDSYSFFEKSGDIIMTGPTGANVSDLMILLTKK</sequence>
<proteinExistence type="predicted"/>
<protein>
    <recommendedName>
        <fullName evidence="1">MOFRL domain-containing protein</fullName>
    </recommendedName>
</protein>
<evidence type="ECO:0000313" key="2">
    <source>
        <dbReference type="EMBL" id="PJC49195.1"/>
    </source>
</evidence>
<dbReference type="SUPFAM" id="SSF82544">
    <property type="entry name" value="GckA/TtuD-like"/>
    <property type="match status" value="1"/>
</dbReference>
<reference evidence="3" key="1">
    <citation type="submission" date="2017-09" db="EMBL/GenBank/DDBJ databases">
        <title>Depth-based differentiation of microbial function through sediment-hosted aquifers and enrichment of novel symbionts in the deep terrestrial subsurface.</title>
        <authorList>
            <person name="Probst A.J."/>
            <person name="Ladd B."/>
            <person name="Jarett J.K."/>
            <person name="Geller-Mcgrath D.E."/>
            <person name="Sieber C.M.K."/>
            <person name="Emerson J.B."/>
            <person name="Anantharaman K."/>
            <person name="Thomas B.C."/>
            <person name="Malmstrom R."/>
            <person name="Stieglmeier M."/>
            <person name="Klingl A."/>
            <person name="Woyke T."/>
            <person name="Ryan C.M."/>
            <person name="Banfield J.F."/>
        </authorList>
    </citation>
    <scope>NUCLEOTIDE SEQUENCE [LARGE SCALE GENOMIC DNA]</scope>
</reference>
<dbReference type="AlphaFoldDB" id="A0A2J0N5Z1"/>
<comment type="caution">
    <text evidence="2">The sequence shown here is derived from an EMBL/GenBank/DDBJ whole genome shotgun (WGS) entry which is preliminary data.</text>
</comment>